<keyword evidence="11" id="KW-1185">Reference proteome</keyword>
<dbReference type="InterPro" id="IPR014729">
    <property type="entry name" value="Rossmann-like_a/b/a_fold"/>
</dbReference>
<evidence type="ECO:0000259" key="9">
    <source>
        <dbReference type="Pfam" id="PF02540"/>
    </source>
</evidence>
<dbReference type="Pfam" id="PF02540">
    <property type="entry name" value="NAD_synthase"/>
    <property type="match status" value="1"/>
</dbReference>
<evidence type="ECO:0000256" key="3">
    <source>
        <dbReference type="ARBA" id="ARBA00022741"/>
    </source>
</evidence>
<dbReference type="AlphaFoldDB" id="A0ABD5S1T2"/>
<keyword evidence="4 6" id="KW-0067">ATP-binding</keyword>
<proteinExistence type="inferred from homology"/>
<dbReference type="PANTHER" id="PTHR23090:SF9">
    <property type="entry name" value="GLUTAMINE-DEPENDENT NAD(+) SYNTHETASE"/>
    <property type="match status" value="1"/>
</dbReference>
<dbReference type="EC" id="6.3.1.5" evidence="7"/>
<keyword evidence="3 6" id="KW-0547">Nucleotide-binding</keyword>
<protein>
    <recommendedName>
        <fullName evidence="7">NH(3)-dependent NAD(+) synthetase</fullName>
        <ecNumber evidence="7">6.3.1.5</ecNumber>
    </recommendedName>
</protein>
<dbReference type="SUPFAM" id="SSF52402">
    <property type="entry name" value="Adenine nucleotide alpha hydrolases-like"/>
    <property type="match status" value="1"/>
</dbReference>
<feature type="domain" description="NAD/GMP synthase" evidence="9">
    <location>
        <begin position="41"/>
        <end position="251"/>
    </location>
</feature>
<dbReference type="GO" id="GO:0005524">
    <property type="term" value="F:ATP binding"/>
    <property type="evidence" value="ECO:0007669"/>
    <property type="project" value="UniProtKB-KW"/>
</dbReference>
<keyword evidence="2 6" id="KW-0436">Ligase</keyword>
<dbReference type="EMBL" id="JBHSWU010000559">
    <property type="protein sequence ID" value="MFC6725506.1"/>
    <property type="molecule type" value="Genomic_DNA"/>
</dbReference>
<reference evidence="10 11" key="1">
    <citation type="journal article" date="2019" name="Int. J. Syst. Evol. Microbiol.">
        <title>The Global Catalogue of Microorganisms (GCM) 10K type strain sequencing project: providing services to taxonomists for standard genome sequencing and annotation.</title>
        <authorList>
            <consortium name="The Broad Institute Genomics Platform"/>
            <consortium name="The Broad Institute Genome Sequencing Center for Infectious Disease"/>
            <person name="Wu L."/>
            <person name="Ma J."/>
        </authorList>
    </citation>
    <scope>NUCLEOTIDE SEQUENCE [LARGE SCALE GENOMIC DNA]</scope>
    <source>
        <strain evidence="10 11">NBRC 111368</strain>
    </source>
</reference>
<dbReference type="Gene3D" id="3.40.50.620">
    <property type="entry name" value="HUPs"/>
    <property type="match status" value="1"/>
</dbReference>
<keyword evidence="5 6" id="KW-0520">NAD</keyword>
<evidence type="ECO:0000256" key="7">
    <source>
        <dbReference type="RuleBase" id="RU003812"/>
    </source>
</evidence>
<comment type="catalytic activity">
    <reaction evidence="7">
        <text>deamido-NAD(+) + NH4(+) + ATP = AMP + diphosphate + NAD(+) + H(+)</text>
        <dbReference type="Rhea" id="RHEA:21188"/>
        <dbReference type="ChEBI" id="CHEBI:15378"/>
        <dbReference type="ChEBI" id="CHEBI:28938"/>
        <dbReference type="ChEBI" id="CHEBI:30616"/>
        <dbReference type="ChEBI" id="CHEBI:33019"/>
        <dbReference type="ChEBI" id="CHEBI:57540"/>
        <dbReference type="ChEBI" id="CHEBI:58437"/>
        <dbReference type="ChEBI" id="CHEBI:456215"/>
        <dbReference type="EC" id="6.3.1.5"/>
    </reaction>
</comment>
<dbReference type="InterPro" id="IPR022310">
    <property type="entry name" value="NAD/GMP_synthase"/>
</dbReference>
<comment type="similarity">
    <text evidence="6">Belongs to the NAD synthetase family.</text>
</comment>
<evidence type="ECO:0000256" key="1">
    <source>
        <dbReference type="ARBA" id="ARBA00004790"/>
    </source>
</evidence>
<sequence length="254" mass="27543">MGYDGLRTASRSSPHPPTDVYPTTDSLGDGVEDVGSERRDRIAAFVREAVDSSGADGVVVPMSGGVDSTLTAMLATEALGSSRVFGLLLPCNLSDDSANHDAQVIAEALGVEYREIHLRPLLDRFEDLVGPAVEPEDRRRAIGNVLARLRMTSAYYVANATNRLVLGTTNRTEWLLGYFTKHGDGGADLRPLAELYKTQLYALAYRMGVPRRIIEKPPTAGLWSGQTDEADLGASYETVDAVLDRYGERGERPA</sequence>
<accession>A0ABD5S1T2</accession>
<evidence type="ECO:0000256" key="2">
    <source>
        <dbReference type="ARBA" id="ARBA00022598"/>
    </source>
</evidence>
<evidence type="ECO:0000256" key="5">
    <source>
        <dbReference type="ARBA" id="ARBA00023027"/>
    </source>
</evidence>
<evidence type="ECO:0000313" key="11">
    <source>
        <dbReference type="Proteomes" id="UP001596328"/>
    </source>
</evidence>
<dbReference type="NCBIfam" id="NF010587">
    <property type="entry name" value="PRK13980.1"/>
    <property type="match status" value="1"/>
</dbReference>
<organism evidence="10 11">
    <name type="scientific">Halobium palmae</name>
    <dbReference type="NCBI Taxonomy" id="1776492"/>
    <lineage>
        <taxon>Archaea</taxon>
        <taxon>Methanobacteriati</taxon>
        <taxon>Methanobacteriota</taxon>
        <taxon>Stenosarchaea group</taxon>
        <taxon>Halobacteria</taxon>
        <taxon>Halobacteriales</taxon>
        <taxon>Haloferacaceae</taxon>
        <taxon>Halobium</taxon>
    </lineage>
</organism>
<comment type="caution">
    <text evidence="10">The sequence shown here is derived from an EMBL/GenBank/DDBJ whole genome shotgun (WGS) entry which is preliminary data.</text>
</comment>
<dbReference type="GO" id="GO:0009435">
    <property type="term" value="P:NAD+ biosynthetic process"/>
    <property type="evidence" value="ECO:0007669"/>
    <property type="project" value="UniProtKB-ARBA"/>
</dbReference>
<dbReference type="PANTHER" id="PTHR23090">
    <property type="entry name" value="NH 3 /GLUTAMINE-DEPENDENT NAD + SYNTHETASE"/>
    <property type="match status" value="1"/>
</dbReference>
<name>A0ABD5S1T2_9EURY</name>
<evidence type="ECO:0000256" key="8">
    <source>
        <dbReference type="SAM" id="MobiDB-lite"/>
    </source>
</evidence>
<feature type="region of interest" description="Disordered" evidence="8">
    <location>
        <begin position="1"/>
        <end position="33"/>
    </location>
</feature>
<feature type="non-terminal residue" evidence="10">
    <location>
        <position position="254"/>
    </location>
</feature>
<dbReference type="InterPro" id="IPR003694">
    <property type="entry name" value="NAD_synthase"/>
</dbReference>
<gene>
    <name evidence="10" type="ORF">ACFQE1_14245</name>
</gene>
<evidence type="ECO:0000313" key="10">
    <source>
        <dbReference type="EMBL" id="MFC6725506.1"/>
    </source>
</evidence>
<evidence type="ECO:0000256" key="4">
    <source>
        <dbReference type="ARBA" id="ARBA00022840"/>
    </source>
</evidence>
<evidence type="ECO:0000256" key="6">
    <source>
        <dbReference type="RuleBase" id="RU003811"/>
    </source>
</evidence>
<dbReference type="NCBIfam" id="TIGR00552">
    <property type="entry name" value="nadE"/>
    <property type="match status" value="1"/>
</dbReference>
<dbReference type="GO" id="GO:0008795">
    <property type="term" value="F:NAD+ synthase activity"/>
    <property type="evidence" value="ECO:0007669"/>
    <property type="project" value="UniProtKB-EC"/>
</dbReference>
<dbReference type="Proteomes" id="UP001596328">
    <property type="component" value="Unassembled WGS sequence"/>
</dbReference>
<comment type="pathway">
    <text evidence="1">Cofactor biosynthesis; NAD(+) biosynthesis.</text>
</comment>
<dbReference type="CDD" id="cd00553">
    <property type="entry name" value="NAD_synthase"/>
    <property type="match status" value="1"/>
</dbReference>